<reference evidence="1 2" key="1">
    <citation type="journal article" date="2020" name="Arch. Microbiol.">
        <title>The genome sequence of the giant phototrophic gammaproteobacterium Thiospirillum jenense gives insight into its physiological properties and phylogenetic relationships.</title>
        <authorList>
            <person name="Imhoff J.F."/>
            <person name="Meyer T.E."/>
            <person name="Kyndt J.A."/>
        </authorList>
    </citation>
    <scope>NUCLEOTIDE SEQUENCE [LARGE SCALE GENOMIC DNA]</scope>
    <source>
        <strain evidence="1 2">DSM 216</strain>
    </source>
</reference>
<evidence type="ECO:0000313" key="1">
    <source>
        <dbReference type="EMBL" id="MBB1126409.1"/>
    </source>
</evidence>
<dbReference type="Proteomes" id="UP000548632">
    <property type="component" value="Unassembled WGS sequence"/>
</dbReference>
<evidence type="ECO:0000313" key="2">
    <source>
        <dbReference type="Proteomes" id="UP000548632"/>
    </source>
</evidence>
<accession>A0A839HI22</accession>
<sequence length="113" mass="13065">MANYYRVFYTIHRSSDHISSVNTVEMSAKDIRDQLLDRLQSADDYLGLMDAADHVLQILPQPEQQQFYIELPMDAEKASYGRVVNRVELDEFILHLPAHLTPATIPGLSYQQW</sequence>
<keyword evidence="2" id="KW-1185">Reference proteome</keyword>
<name>A0A839HI22_9GAMM</name>
<protein>
    <submittedName>
        <fullName evidence="1">Uncharacterized protein</fullName>
    </submittedName>
</protein>
<gene>
    <name evidence="1" type="ORF">HUK38_09200</name>
</gene>
<proteinExistence type="predicted"/>
<dbReference type="AlphaFoldDB" id="A0A839HI22"/>
<dbReference type="RefSeq" id="WP_182584036.1">
    <property type="nucleotide sequence ID" value="NZ_JABVCQ010000018.1"/>
</dbReference>
<dbReference type="EMBL" id="JABVCQ010000018">
    <property type="protein sequence ID" value="MBB1126409.1"/>
    <property type="molecule type" value="Genomic_DNA"/>
</dbReference>
<organism evidence="1 2">
    <name type="scientific">Thiospirillum jenense</name>
    <dbReference type="NCBI Taxonomy" id="1653858"/>
    <lineage>
        <taxon>Bacteria</taxon>
        <taxon>Pseudomonadati</taxon>
        <taxon>Pseudomonadota</taxon>
        <taxon>Gammaproteobacteria</taxon>
        <taxon>Chromatiales</taxon>
        <taxon>Chromatiaceae</taxon>
        <taxon>Thiospirillum</taxon>
    </lineage>
</organism>
<comment type="caution">
    <text evidence="1">The sequence shown here is derived from an EMBL/GenBank/DDBJ whole genome shotgun (WGS) entry which is preliminary data.</text>
</comment>